<proteinExistence type="predicted"/>
<dbReference type="InterPro" id="IPR002575">
    <property type="entry name" value="Aminoglycoside_PTrfase"/>
</dbReference>
<reference evidence="3" key="1">
    <citation type="journal article" date="2019" name="Int. J. Syst. Evol. Microbiol.">
        <title>The Global Catalogue of Microorganisms (GCM) 10K type strain sequencing project: providing services to taxonomists for standard genome sequencing and annotation.</title>
        <authorList>
            <consortium name="The Broad Institute Genomics Platform"/>
            <consortium name="The Broad Institute Genome Sequencing Center for Infectious Disease"/>
            <person name="Wu L."/>
            <person name="Ma J."/>
        </authorList>
    </citation>
    <scope>NUCLEOTIDE SEQUENCE [LARGE SCALE GENOMIC DNA]</scope>
    <source>
        <strain evidence="3">NBRC 112299</strain>
    </source>
</reference>
<feature type="domain" description="Aminoglycoside phosphotransferase" evidence="1">
    <location>
        <begin position="57"/>
        <end position="218"/>
    </location>
</feature>
<protein>
    <recommendedName>
        <fullName evidence="1">Aminoglycoside phosphotransferase domain-containing protein</fullName>
    </recommendedName>
</protein>
<dbReference type="SUPFAM" id="SSF56112">
    <property type="entry name" value="Protein kinase-like (PK-like)"/>
    <property type="match status" value="1"/>
</dbReference>
<sequence>MPAALTGRLARVGIADATVEQLEMLVLRPMRRAVLRANVSSHGLSGRIYVKVLRPDAARQVLERHQACGMAPKAYDAGDGIVVIEGATGQPLTEYLYRPDAPRYLDPAVLVEALDSIGEGAMEMARRRSAADLIDTYADAAIKSGADAARVDAVRASVHAVVEADGAPGALVPTHGDFHAANVFVEAGDETRVAALIDLDTLGPGYRVDDLACMLAHLHTLPTFDESGYRDVPRLIRDATEDFSRRVPAHRLRARAAAVLISLMGGSDDAARRDRWLATAERLVGDSHS</sequence>
<dbReference type="RefSeq" id="WP_284327100.1">
    <property type="nucleotide sequence ID" value="NZ_BSUN01000001.1"/>
</dbReference>
<gene>
    <name evidence="2" type="ORF">GCM10025876_00860</name>
</gene>
<keyword evidence="3" id="KW-1185">Reference proteome</keyword>
<dbReference type="Proteomes" id="UP001157125">
    <property type="component" value="Unassembled WGS sequence"/>
</dbReference>
<dbReference type="EMBL" id="BSUN01000001">
    <property type="protein sequence ID" value="GMA33882.1"/>
    <property type="molecule type" value="Genomic_DNA"/>
</dbReference>
<comment type="caution">
    <text evidence="2">The sequence shown here is derived from an EMBL/GenBank/DDBJ whole genome shotgun (WGS) entry which is preliminary data.</text>
</comment>
<evidence type="ECO:0000259" key="1">
    <source>
        <dbReference type="Pfam" id="PF01636"/>
    </source>
</evidence>
<accession>A0ABQ6I7T0</accession>
<organism evidence="2 3">
    <name type="scientific">Demequina litorisediminis</name>
    <dbReference type="NCBI Taxonomy" id="1849022"/>
    <lineage>
        <taxon>Bacteria</taxon>
        <taxon>Bacillati</taxon>
        <taxon>Actinomycetota</taxon>
        <taxon>Actinomycetes</taxon>
        <taxon>Micrococcales</taxon>
        <taxon>Demequinaceae</taxon>
        <taxon>Demequina</taxon>
    </lineage>
</organism>
<dbReference type="Gene3D" id="3.90.1200.10">
    <property type="match status" value="1"/>
</dbReference>
<dbReference type="InterPro" id="IPR011009">
    <property type="entry name" value="Kinase-like_dom_sf"/>
</dbReference>
<name>A0ABQ6I7T0_9MICO</name>
<dbReference type="Pfam" id="PF01636">
    <property type="entry name" value="APH"/>
    <property type="match status" value="1"/>
</dbReference>
<evidence type="ECO:0000313" key="3">
    <source>
        <dbReference type="Proteomes" id="UP001157125"/>
    </source>
</evidence>
<evidence type="ECO:0000313" key="2">
    <source>
        <dbReference type="EMBL" id="GMA33882.1"/>
    </source>
</evidence>